<protein>
    <submittedName>
        <fullName evidence="4">Zn-dependent peptidase ImmA (M78 family)</fullName>
    </submittedName>
</protein>
<dbReference type="Pfam" id="PF13560">
    <property type="entry name" value="HTH_31"/>
    <property type="match status" value="1"/>
</dbReference>
<evidence type="ECO:0000256" key="1">
    <source>
        <dbReference type="ARBA" id="ARBA00007227"/>
    </source>
</evidence>
<accession>A0A840W156</accession>
<dbReference type="GO" id="GO:0003677">
    <property type="term" value="F:DNA binding"/>
    <property type="evidence" value="ECO:0007669"/>
    <property type="project" value="InterPro"/>
</dbReference>
<reference evidence="4 5" key="1">
    <citation type="submission" date="2020-08" db="EMBL/GenBank/DDBJ databases">
        <title>Sequencing the genomes of 1000 actinobacteria strains.</title>
        <authorList>
            <person name="Klenk H.-P."/>
        </authorList>
    </citation>
    <scope>NUCLEOTIDE SEQUENCE [LARGE SCALE GENOMIC DNA]</scope>
    <source>
        <strain evidence="4 5">DSM 44598</strain>
    </source>
</reference>
<proteinExistence type="inferred from homology"/>
<feature type="domain" description="HTH cro/C1-type" evidence="3">
    <location>
        <begin position="7"/>
        <end position="61"/>
    </location>
</feature>
<dbReference type="AlphaFoldDB" id="A0A840W156"/>
<evidence type="ECO:0000256" key="2">
    <source>
        <dbReference type="SAM" id="MobiDB-lite"/>
    </source>
</evidence>
<dbReference type="Pfam" id="PF06114">
    <property type="entry name" value="Peptidase_M78"/>
    <property type="match status" value="1"/>
</dbReference>
<dbReference type="PROSITE" id="PS50943">
    <property type="entry name" value="HTH_CROC1"/>
    <property type="match status" value="1"/>
</dbReference>
<evidence type="ECO:0000313" key="5">
    <source>
        <dbReference type="Proteomes" id="UP000579647"/>
    </source>
</evidence>
<keyword evidence="5" id="KW-1185">Reference proteome</keyword>
<evidence type="ECO:0000259" key="3">
    <source>
        <dbReference type="PROSITE" id="PS50943"/>
    </source>
</evidence>
<comment type="caution">
    <text evidence="4">The sequence shown here is derived from an EMBL/GenBank/DDBJ whole genome shotgun (WGS) entry which is preliminary data.</text>
</comment>
<dbReference type="InterPro" id="IPR010359">
    <property type="entry name" value="IrrE_HExxH"/>
</dbReference>
<dbReference type="Proteomes" id="UP000579647">
    <property type="component" value="Unassembled WGS sequence"/>
</dbReference>
<organism evidence="4 5">
    <name type="scientific">Nocardiopsis metallicus</name>
    <dbReference type="NCBI Taxonomy" id="179819"/>
    <lineage>
        <taxon>Bacteria</taxon>
        <taxon>Bacillati</taxon>
        <taxon>Actinomycetota</taxon>
        <taxon>Actinomycetes</taxon>
        <taxon>Streptosporangiales</taxon>
        <taxon>Nocardiopsidaceae</taxon>
        <taxon>Nocardiopsis</taxon>
    </lineage>
</organism>
<dbReference type="Gene3D" id="1.10.10.2910">
    <property type="match status" value="1"/>
</dbReference>
<dbReference type="InterPro" id="IPR001387">
    <property type="entry name" value="Cro/C1-type_HTH"/>
</dbReference>
<sequence length="364" mass="39472">MVTPSRLRLARERRGLTLTGLAGMSGIGAQRLSQYENARAAPDEDALRALAAALSFPVSFLTGDEVEEIPAQAVAFRALSSTSLRKQRAVRSQAALAVELNTWLAERLTLPEPDVPTHGYPEPETAAELVRGRWGLGQAPAPNTVHLLESRGVRVFSLDSEHQEVDAFSLWRDGVPYVFLNTAKSGERGRFDAAHELGHLVMHGRDRALNTPEAEREANRFASALLMPRADVLARMPSGAQVDQILSARPIWRVSAMALAHRLHDLDLLTDDQYRAVCRNLAELGYRSAEPGGIPRETSQVLPKVLSALRAQGLPPARVASALHIPLTELNTLVFGLALTSRSGGGRSRATGRPALRVLPSPAE</sequence>
<comment type="similarity">
    <text evidence="1">Belongs to the short-chain fatty acyl-CoA assimilation regulator (ScfR) family.</text>
</comment>
<dbReference type="SUPFAM" id="SSF47413">
    <property type="entry name" value="lambda repressor-like DNA-binding domains"/>
    <property type="match status" value="1"/>
</dbReference>
<dbReference type="PANTHER" id="PTHR43236">
    <property type="entry name" value="ANTITOXIN HIGA1"/>
    <property type="match status" value="1"/>
</dbReference>
<evidence type="ECO:0000313" key="4">
    <source>
        <dbReference type="EMBL" id="MBB5489802.1"/>
    </source>
</evidence>
<dbReference type="InterPro" id="IPR010982">
    <property type="entry name" value="Lambda_DNA-bd_dom_sf"/>
</dbReference>
<dbReference type="Gene3D" id="1.10.260.40">
    <property type="entry name" value="lambda repressor-like DNA-binding domains"/>
    <property type="match status" value="1"/>
</dbReference>
<dbReference type="CDD" id="cd00093">
    <property type="entry name" value="HTH_XRE"/>
    <property type="match status" value="1"/>
</dbReference>
<feature type="compositionally biased region" description="Low complexity" evidence="2">
    <location>
        <begin position="342"/>
        <end position="353"/>
    </location>
</feature>
<dbReference type="SMART" id="SM00530">
    <property type="entry name" value="HTH_XRE"/>
    <property type="match status" value="1"/>
</dbReference>
<feature type="region of interest" description="Disordered" evidence="2">
    <location>
        <begin position="342"/>
        <end position="364"/>
    </location>
</feature>
<dbReference type="EMBL" id="JACHDO010000001">
    <property type="protein sequence ID" value="MBB5489802.1"/>
    <property type="molecule type" value="Genomic_DNA"/>
</dbReference>
<dbReference type="PANTHER" id="PTHR43236:SF1">
    <property type="entry name" value="BLL7220 PROTEIN"/>
    <property type="match status" value="1"/>
</dbReference>
<dbReference type="RefSeq" id="WP_184362368.1">
    <property type="nucleotide sequence ID" value="NZ_BAAAKM010000046.1"/>
</dbReference>
<dbReference type="InterPro" id="IPR052345">
    <property type="entry name" value="Rad_response_metalloprotease"/>
</dbReference>
<gene>
    <name evidence="4" type="ORF">HNR07_000939</name>
</gene>
<name>A0A840W156_9ACTN</name>